<comment type="caution">
    <text evidence="1">The sequence shown here is derived from an EMBL/GenBank/DDBJ whole genome shotgun (WGS) entry which is preliminary data.</text>
</comment>
<gene>
    <name evidence="1" type="ORF">BpHYR1_018595</name>
</gene>
<name>A0A3M7Q036_BRAPC</name>
<sequence>MFWIKCFILFVIFIIFYKNKLSNTGKHFFSSAKIIFSETKNVKQNKRKKFNYFFGLYLFFSQVGKFHFH</sequence>
<dbReference type="EMBL" id="REGN01008136">
    <property type="protein sequence ID" value="RNA04355.1"/>
    <property type="molecule type" value="Genomic_DNA"/>
</dbReference>
<accession>A0A3M7Q036</accession>
<organism evidence="1 2">
    <name type="scientific">Brachionus plicatilis</name>
    <name type="common">Marine rotifer</name>
    <name type="synonym">Brachionus muelleri</name>
    <dbReference type="NCBI Taxonomy" id="10195"/>
    <lineage>
        <taxon>Eukaryota</taxon>
        <taxon>Metazoa</taxon>
        <taxon>Spiralia</taxon>
        <taxon>Gnathifera</taxon>
        <taxon>Rotifera</taxon>
        <taxon>Eurotatoria</taxon>
        <taxon>Monogononta</taxon>
        <taxon>Pseudotrocha</taxon>
        <taxon>Ploima</taxon>
        <taxon>Brachionidae</taxon>
        <taxon>Brachionus</taxon>
    </lineage>
</organism>
<dbReference type="Proteomes" id="UP000276133">
    <property type="component" value="Unassembled WGS sequence"/>
</dbReference>
<reference evidence="1 2" key="1">
    <citation type="journal article" date="2018" name="Sci. Rep.">
        <title>Genomic signatures of local adaptation to the degree of environmental predictability in rotifers.</title>
        <authorList>
            <person name="Franch-Gras L."/>
            <person name="Hahn C."/>
            <person name="Garcia-Roger E.M."/>
            <person name="Carmona M.J."/>
            <person name="Serra M."/>
            <person name="Gomez A."/>
        </authorList>
    </citation>
    <scope>NUCLEOTIDE SEQUENCE [LARGE SCALE GENOMIC DNA]</scope>
    <source>
        <strain evidence="1">HYR1</strain>
    </source>
</reference>
<proteinExistence type="predicted"/>
<evidence type="ECO:0000313" key="2">
    <source>
        <dbReference type="Proteomes" id="UP000276133"/>
    </source>
</evidence>
<dbReference type="AlphaFoldDB" id="A0A3M7Q036"/>
<keyword evidence="2" id="KW-1185">Reference proteome</keyword>
<evidence type="ECO:0000313" key="1">
    <source>
        <dbReference type="EMBL" id="RNA04355.1"/>
    </source>
</evidence>
<protein>
    <submittedName>
        <fullName evidence="1">Uncharacterized protein</fullName>
    </submittedName>
</protein>